<proteinExistence type="predicted"/>
<dbReference type="OrthoDB" id="3437411at2759"/>
<dbReference type="EMBL" id="CDMC01000009">
    <property type="protein sequence ID" value="CEL07338.1"/>
    <property type="molecule type" value="Genomic_DNA"/>
</dbReference>
<evidence type="ECO:0000313" key="3">
    <source>
        <dbReference type="Proteomes" id="UP000054771"/>
    </source>
</evidence>
<dbReference type="Proteomes" id="UP000054771">
    <property type="component" value="Unassembled WGS sequence"/>
</dbReference>
<dbReference type="AlphaFoldDB" id="A0A0U5CCC6"/>
<dbReference type="SUPFAM" id="SSF81383">
    <property type="entry name" value="F-box domain"/>
    <property type="match status" value="1"/>
</dbReference>
<keyword evidence="3" id="KW-1185">Reference proteome</keyword>
<reference evidence="3" key="1">
    <citation type="journal article" date="2016" name="Genome Announc.">
        <title>Draft genome sequences of fungus Aspergillus calidoustus.</title>
        <authorList>
            <person name="Horn F."/>
            <person name="Linde J."/>
            <person name="Mattern D.J."/>
            <person name="Walther G."/>
            <person name="Guthke R."/>
            <person name="Scherlach K."/>
            <person name="Martin K."/>
            <person name="Brakhage A.A."/>
            <person name="Petzke L."/>
            <person name="Valiante V."/>
        </authorList>
    </citation>
    <scope>NUCLEOTIDE SEQUENCE [LARGE SCALE GENOMIC DNA]</scope>
    <source>
        <strain evidence="3">SF006504</strain>
    </source>
</reference>
<gene>
    <name evidence="2" type="ORF">ASPCAL10497</name>
</gene>
<dbReference type="InterPro" id="IPR036047">
    <property type="entry name" value="F-box-like_dom_sf"/>
</dbReference>
<accession>A0A0U5CCC6</accession>
<dbReference type="Pfam" id="PF12937">
    <property type="entry name" value="F-box-like"/>
    <property type="match status" value="1"/>
</dbReference>
<sequence>MATLTSLPLSIQQHIISYLLSTRDVAALSAQCKSLHRLCDMETRHTYHSVKIEPKTGSLDIAFDLLMDILRRPALGHYIRHIEVRAPPPLRLDYTQQDPQRELGEADMRLLRHAVRNAGFEAPELQGRVVNMLLQRMDYGLVHLGIHSRRRMADNVFIPQALAALLVSVSPFLESLAMSPMATHEYSHPGSAPASPKVTYPLDHLLRTVNSDPTRHFPYLQNLRDVYIINNPRLDWEDDRFYIACDLFTPISAVCTLPSIESVRSDVVEEDENGRPGLAPRSSDIANIALHHSSLSASYLASLVCSCRTLKSFAYSVGGRCTNDGGYPAFNPKTLIRALLYHRETLEHLDLDVDSYIYHFDPQIPAADARDAFDSEETMYDDGPDRSVPADFRRQRGALVDFVKLKRLSIGVGLFFYLAWGVDVPTAMERVRDGQRSFSSFLGGEVEYLCLRGYNKGEFPDRDRALADDLGGLRVEGVEKTIPNAENVDDPDGNPHLLWRP</sequence>
<evidence type="ECO:0000259" key="1">
    <source>
        <dbReference type="Pfam" id="PF12937"/>
    </source>
</evidence>
<dbReference type="OMA" id="CIRGYEK"/>
<protein>
    <recommendedName>
        <fullName evidence="1">F-box domain-containing protein</fullName>
    </recommendedName>
</protein>
<dbReference type="InterPro" id="IPR001810">
    <property type="entry name" value="F-box_dom"/>
</dbReference>
<feature type="domain" description="F-box" evidence="1">
    <location>
        <begin position="5"/>
        <end position="40"/>
    </location>
</feature>
<organism evidence="2 3">
    <name type="scientific">Aspergillus calidoustus</name>
    <dbReference type="NCBI Taxonomy" id="454130"/>
    <lineage>
        <taxon>Eukaryota</taxon>
        <taxon>Fungi</taxon>
        <taxon>Dikarya</taxon>
        <taxon>Ascomycota</taxon>
        <taxon>Pezizomycotina</taxon>
        <taxon>Eurotiomycetes</taxon>
        <taxon>Eurotiomycetidae</taxon>
        <taxon>Eurotiales</taxon>
        <taxon>Aspergillaceae</taxon>
        <taxon>Aspergillus</taxon>
        <taxon>Aspergillus subgen. Nidulantes</taxon>
    </lineage>
</organism>
<name>A0A0U5CCC6_ASPCI</name>
<dbReference type="STRING" id="454130.A0A0U5CCC6"/>
<evidence type="ECO:0000313" key="2">
    <source>
        <dbReference type="EMBL" id="CEL07338.1"/>
    </source>
</evidence>